<proteinExistence type="inferred from homology"/>
<dbReference type="PIRSF" id="PIRSF000728">
    <property type="entry name" value="NAGK"/>
    <property type="match status" value="1"/>
</dbReference>
<dbReference type="InterPro" id="IPR004662">
    <property type="entry name" value="AcgluKinase_fam"/>
</dbReference>
<feature type="site" description="Transition state stabilizer" evidence="9">
    <location>
        <position position="8"/>
    </location>
</feature>
<keyword evidence="5 9" id="KW-0547">Nucleotide-binding</keyword>
<comment type="function">
    <text evidence="9">Catalyzes the ATP-dependent phosphorylation of N-acetyl-L-glutamate.</text>
</comment>
<evidence type="ECO:0000256" key="7">
    <source>
        <dbReference type="ARBA" id="ARBA00022840"/>
    </source>
</evidence>
<dbReference type="PANTHER" id="PTHR23342">
    <property type="entry name" value="N-ACETYLGLUTAMATE SYNTHASE"/>
    <property type="match status" value="1"/>
</dbReference>
<dbReference type="EMBL" id="CP014699">
    <property type="protein sequence ID" value="AND79669.1"/>
    <property type="molecule type" value="Genomic_DNA"/>
</dbReference>
<evidence type="ECO:0000256" key="9">
    <source>
        <dbReference type="HAMAP-Rule" id="MF_00082"/>
    </source>
</evidence>
<dbReference type="SUPFAM" id="SSF53633">
    <property type="entry name" value="Carbamate kinase-like"/>
    <property type="match status" value="1"/>
</dbReference>
<comment type="pathway">
    <text evidence="1 9">Amino-acid biosynthesis; L-arginine biosynthesis; N(2)-acetyl-L-ornithine from L-glutamate: step 2/4.</text>
</comment>
<dbReference type="InterPro" id="IPR036393">
    <property type="entry name" value="AceGlu_kinase-like_sf"/>
</dbReference>
<dbReference type="InterPro" id="IPR037528">
    <property type="entry name" value="ArgB"/>
</dbReference>
<dbReference type="UniPathway" id="UPA00068">
    <property type="reaction ID" value="UER00107"/>
</dbReference>
<gene>
    <name evidence="9" type="primary">argB</name>
    <name evidence="11" type="ORF">A0O21_06350</name>
</gene>
<keyword evidence="12" id="KW-1185">Reference proteome</keyword>
<keyword evidence="9" id="KW-0963">Cytoplasm</keyword>
<dbReference type="Gene3D" id="3.40.1160.10">
    <property type="entry name" value="Acetylglutamate kinase-like"/>
    <property type="match status" value="1"/>
</dbReference>
<dbReference type="OrthoDB" id="9803155at2"/>
<reference evidence="12" key="2">
    <citation type="submission" date="2016-03" db="EMBL/GenBank/DDBJ databases">
        <title>Streptococcus antelopensis sp. nov., isolated from the feces of the Tibetan antelope (Pantholops hodgsonii) in Hoh Xil National Nature Reserve, Qinghai, China.</title>
        <authorList>
            <person name="Bai X."/>
        </authorList>
    </citation>
    <scope>NUCLEOTIDE SEQUENCE [LARGE SCALE GENOMIC DNA]</scope>
    <source>
        <strain evidence="12">TA 26</strain>
    </source>
</reference>
<sequence length="245" mass="26221">MKDVIVIKIGGVASRSLTADFLNQIKIWTDAGKAVLIVHGGGFAIDQMMKDHQRPIQKVNGLRVTAKLDMPLIKTALTERVGKALAQQLNQAGINALTVDADLQEIVQADFLQKDLYGYVGQVSAVVKAPLLDFLERGLVPLLPSLGYSHQGEVLNINADYLARAVAQALSAEKFILMTDVPGVLEKGTVLEHLPLSAIQKKIADGTITGGMIPKVESAAETVLAGVEQVLIGDRLNRGTLIQKG</sequence>
<dbReference type="InterPro" id="IPR001048">
    <property type="entry name" value="Asp/Glu/Uridylate_kinase"/>
</dbReference>
<evidence type="ECO:0000313" key="12">
    <source>
        <dbReference type="Proteomes" id="UP000077317"/>
    </source>
</evidence>
<feature type="site" description="Transition state stabilizer" evidence="9">
    <location>
        <position position="215"/>
    </location>
</feature>
<dbReference type="STRING" id="1811193.A0O21_06350"/>
<dbReference type="GO" id="GO:0005737">
    <property type="term" value="C:cytoplasm"/>
    <property type="evidence" value="ECO:0007669"/>
    <property type="project" value="UniProtKB-SubCell"/>
</dbReference>
<feature type="binding site" evidence="9">
    <location>
        <begin position="41"/>
        <end position="42"/>
    </location>
    <ligand>
        <name>substrate</name>
    </ligand>
</feature>
<comment type="similarity">
    <text evidence="9">Belongs to the acetylglutamate kinase family. ArgB subfamily.</text>
</comment>
<feature type="binding site" evidence="9">
    <location>
        <position position="63"/>
    </location>
    <ligand>
        <name>substrate</name>
    </ligand>
</feature>
<dbReference type="KEGG" id="spat:A0O21_06350"/>
<dbReference type="AlphaFoldDB" id="A0A172Q858"/>
<evidence type="ECO:0000256" key="1">
    <source>
        <dbReference type="ARBA" id="ARBA00004828"/>
    </source>
</evidence>
<reference evidence="11 12" key="1">
    <citation type="journal article" date="2016" name="Int. J. Syst. Evol. Microbiol.">
        <title>Streptococcuspantholopis sp. nov., isolated from faeces of the Tibetan antelope (Pantholops hodgsonii).</title>
        <authorList>
            <person name="Bai X."/>
            <person name="Xiong Y."/>
            <person name="Lu S."/>
            <person name="Jin D."/>
            <person name="Lai X."/>
            <person name="Yang J."/>
            <person name="Niu L."/>
            <person name="Hu S."/>
            <person name="Meng X."/>
            <person name="Pu J."/>
            <person name="Ye C."/>
            <person name="Xu J."/>
        </authorList>
    </citation>
    <scope>NUCLEOTIDE SEQUENCE [LARGE SCALE GENOMIC DNA]</scope>
    <source>
        <strain evidence="11 12">TA 26</strain>
    </source>
</reference>
<dbReference type="CDD" id="cd04238">
    <property type="entry name" value="AAK_NAGK-like"/>
    <property type="match status" value="1"/>
</dbReference>
<evidence type="ECO:0000256" key="5">
    <source>
        <dbReference type="ARBA" id="ARBA00022741"/>
    </source>
</evidence>
<dbReference type="GO" id="GO:0042450">
    <property type="term" value="P:L-arginine biosynthetic process via ornithine"/>
    <property type="evidence" value="ECO:0007669"/>
    <property type="project" value="UniProtKB-UniRule"/>
</dbReference>
<keyword evidence="7 9" id="KW-0067">ATP-binding</keyword>
<keyword evidence="3 9" id="KW-0028">Amino-acid biosynthesis</keyword>
<evidence type="ECO:0000256" key="6">
    <source>
        <dbReference type="ARBA" id="ARBA00022777"/>
    </source>
</evidence>
<evidence type="ECO:0000259" key="10">
    <source>
        <dbReference type="Pfam" id="PF00696"/>
    </source>
</evidence>
<dbReference type="NCBIfam" id="TIGR00761">
    <property type="entry name" value="argB"/>
    <property type="match status" value="1"/>
</dbReference>
<accession>A0A172Q858</accession>
<dbReference type="Pfam" id="PF00696">
    <property type="entry name" value="AA_kinase"/>
    <property type="match status" value="1"/>
</dbReference>
<dbReference type="GO" id="GO:0005524">
    <property type="term" value="F:ATP binding"/>
    <property type="evidence" value="ECO:0007669"/>
    <property type="project" value="UniProtKB-UniRule"/>
</dbReference>
<comment type="catalytic activity">
    <reaction evidence="8 9">
        <text>N-acetyl-L-glutamate + ATP = N-acetyl-L-glutamyl 5-phosphate + ADP</text>
        <dbReference type="Rhea" id="RHEA:14629"/>
        <dbReference type="ChEBI" id="CHEBI:30616"/>
        <dbReference type="ChEBI" id="CHEBI:44337"/>
        <dbReference type="ChEBI" id="CHEBI:57936"/>
        <dbReference type="ChEBI" id="CHEBI:456216"/>
        <dbReference type="EC" id="2.7.2.8"/>
    </reaction>
</comment>
<keyword evidence="6 9" id="KW-0418">Kinase</keyword>
<dbReference type="Proteomes" id="UP000077317">
    <property type="component" value="Chromosome"/>
</dbReference>
<name>A0A172Q858_9STRE</name>
<dbReference type="HAMAP" id="MF_00082">
    <property type="entry name" value="ArgB"/>
    <property type="match status" value="1"/>
</dbReference>
<organism evidence="11 12">
    <name type="scientific">Streptococcus pantholopis</name>
    <dbReference type="NCBI Taxonomy" id="1811193"/>
    <lineage>
        <taxon>Bacteria</taxon>
        <taxon>Bacillati</taxon>
        <taxon>Bacillota</taxon>
        <taxon>Bacilli</taxon>
        <taxon>Lactobacillales</taxon>
        <taxon>Streptococcaceae</taxon>
        <taxon>Streptococcus</taxon>
    </lineage>
</organism>
<evidence type="ECO:0000313" key="11">
    <source>
        <dbReference type="EMBL" id="AND79669.1"/>
    </source>
</evidence>
<dbReference type="GO" id="GO:0003991">
    <property type="term" value="F:acetylglutamate kinase activity"/>
    <property type="evidence" value="ECO:0007669"/>
    <property type="project" value="UniProtKB-UniRule"/>
</dbReference>
<keyword evidence="4 9" id="KW-0808">Transferase</keyword>
<dbReference type="PANTHER" id="PTHR23342:SF0">
    <property type="entry name" value="N-ACETYLGLUTAMATE SYNTHASE, MITOCHONDRIAL"/>
    <property type="match status" value="1"/>
</dbReference>
<protein>
    <recommendedName>
        <fullName evidence="9">Acetylglutamate kinase</fullName>
        <ecNumber evidence="9">2.7.2.8</ecNumber>
    </recommendedName>
    <alternativeName>
        <fullName evidence="9">N-acetyl-L-glutamate 5-phosphotransferase</fullName>
    </alternativeName>
    <alternativeName>
        <fullName evidence="9">NAG kinase</fullName>
        <shortName evidence="9">NAGK</shortName>
    </alternativeName>
</protein>
<dbReference type="RefSeq" id="WP_067063066.1">
    <property type="nucleotide sequence ID" value="NZ_CP014699.1"/>
</dbReference>
<evidence type="ECO:0000256" key="4">
    <source>
        <dbReference type="ARBA" id="ARBA00022679"/>
    </source>
</evidence>
<evidence type="ECO:0000256" key="2">
    <source>
        <dbReference type="ARBA" id="ARBA00022571"/>
    </source>
</evidence>
<dbReference type="EC" id="2.7.2.8" evidence="9"/>
<evidence type="ECO:0000256" key="8">
    <source>
        <dbReference type="ARBA" id="ARBA00048141"/>
    </source>
</evidence>
<comment type="subcellular location">
    <subcellularLocation>
        <location evidence="9">Cytoplasm</location>
    </subcellularLocation>
</comment>
<feature type="binding site" evidence="9">
    <location>
        <position position="156"/>
    </location>
    <ligand>
        <name>substrate</name>
    </ligand>
</feature>
<evidence type="ECO:0000256" key="3">
    <source>
        <dbReference type="ARBA" id="ARBA00022605"/>
    </source>
</evidence>
<keyword evidence="2 9" id="KW-0055">Arginine biosynthesis</keyword>
<feature type="domain" description="Aspartate/glutamate/uridylate kinase" evidence="10">
    <location>
        <begin position="4"/>
        <end position="233"/>
    </location>
</feature>